<dbReference type="GO" id="GO:0019888">
    <property type="term" value="F:protein phosphatase regulator activity"/>
    <property type="evidence" value="ECO:0007669"/>
    <property type="project" value="InterPro"/>
</dbReference>
<accession>A0AAD9PLG7</accession>
<dbReference type="InterPro" id="IPR002554">
    <property type="entry name" value="PP2A_B56"/>
</dbReference>
<dbReference type="SUPFAM" id="SSF48371">
    <property type="entry name" value="ARM repeat"/>
    <property type="match status" value="1"/>
</dbReference>
<protein>
    <submittedName>
        <fullName evidence="2">Bifunctional Armadillo-type fold/Protein phosphatase 2A</fullName>
    </submittedName>
</protein>
<feature type="compositionally biased region" description="Basic and acidic residues" evidence="1">
    <location>
        <begin position="1"/>
        <end position="18"/>
    </location>
</feature>
<reference evidence="2" key="1">
    <citation type="journal article" date="2023" name="Nat. Microbiol.">
        <title>Babesia duncani multi-omics identifies virulence factors and drug targets.</title>
        <authorList>
            <person name="Singh P."/>
            <person name="Lonardi S."/>
            <person name="Liang Q."/>
            <person name="Vydyam P."/>
            <person name="Khabirova E."/>
            <person name="Fang T."/>
            <person name="Gihaz S."/>
            <person name="Thekkiniath J."/>
            <person name="Munshi M."/>
            <person name="Abel S."/>
            <person name="Ciampossin L."/>
            <person name="Batugedara G."/>
            <person name="Gupta M."/>
            <person name="Lu X.M."/>
            <person name="Lenz T."/>
            <person name="Chakravarty S."/>
            <person name="Cornillot E."/>
            <person name="Hu Y."/>
            <person name="Ma W."/>
            <person name="Gonzalez L.M."/>
            <person name="Sanchez S."/>
            <person name="Estrada K."/>
            <person name="Sanchez-Flores A."/>
            <person name="Montero E."/>
            <person name="Harb O.S."/>
            <person name="Le Roch K.G."/>
            <person name="Mamoun C.B."/>
        </authorList>
    </citation>
    <scope>NUCLEOTIDE SEQUENCE</scope>
    <source>
        <strain evidence="2">WA1</strain>
    </source>
</reference>
<dbReference type="GO" id="GO:0000159">
    <property type="term" value="C:protein phosphatase type 2A complex"/>
    <property type="evidence" value="ECO:0007669"/>
    <property type="project" value="InterPro"/>
</dbReference>
<dbReference type="FunFam" id="1.25.10.10:FF:000331">
    <property type="entry name" value="Phosphoprotein phosphatase, putative"/>
    <property type="match status" value="1"/>
</dbReference>
<dbReference type="Gene3D" id="1.25.10.10">
    <property type="entry name" value="Leucine-rich Repeat Variant"/>
    <property type="match status" value="1"/>
</dbReference>
<dbReference type="KEGG" id="bdw:94334364"/>
<keyword evidence="3" id="KW-1185">Reference proteome</keyword>
<dbReference type="PANTHER" id="PTHR10257:SF3">
    <property type="entry name" value="SERINE_THREONINE-PROTEIN PHOSPHATASE 2A 56 KDA REGULATORY SUBUNIT GAMMA ISOFORM"/>
    <property type="match status" value="1"/>
</dbReference>
<evidence type="ECO:0000313" key="2">
    <source>
        <dbReference type="EMBL" id="KAK2197071.1"/>
    </source>
</evidence>
<proteinExistence type="predicted"/>
<dbReference type="AlphaFoldDB" id="A0AAD9PLG7"/>
<dbReference type="InterPro" id="IPR011989">
    <property type="entry name" value="ARM-like"/>
</dbReference>
<feature type="region of interest" description="Disordered" evidence="1">
    <location>
        <begin position="44"/>
        <end position="70"/>
    </location>
</feature>
<dbReference type="RefSeq" id="XP_067803913.1">
    <property type="nucleotide sequence ID" value="XM_067945122.1"/>
</dbReference>
<organism evidence="2 3">
    <name type="scientific">Babesia duncani</name>
    <dbReference type="NCBI Taxonomy" id="323732"/>
    <lineage>
        <taxon>Eukaryota</taxon>
        <taxon>Sar</taxon>
        <taxon>Alveolata</taxon>
        <taxon>Apicomplexa</taxon>
        <taxon>Aconoidasida</taxon>
        <taxon>Piroplasmida</taxon>
        <taxon>Babesiidae</taxon>
        <taxon>Babesia</taxon>
    </lineage>
</organism>
<dbReference type="Proteomes" id="UP001214638">
    <property type="component" value="Unassembled WGS sequence"/>
</dbReference>
<feature type="region of interest" description="Disordered" evidence="1">
    <location>
        <begin position="1"/>
        <end position="32"/>
    </location>
</feature>
<feature type="compositionally biased region" description="Low complexity" evidence="1">
    <location>
        <begin position="44"/>
        <end position="54"/>
    </location>
</feature>
<dbReference type="GO" id="GO:0007165">
    <property type="term" value="P:signal transduction"/>
    <property type="evidence" value="ECO:0007669"/>
    <property type="project" value="InterPro"/>
</dbReference>
<dbReference type="EMBL" id="JALLKP010000001">
    <property type="protein sequence ID" value="KAK2197071.1"/>
    <property type="molecule type" value="Genomic_DNA"/>
</dbReference>
<gene>
    <name evidence="2" type="ORF">BdWA1_000066</name>
</gene>
<sequence>MRFFRPRERSGDSDREDGGFEDGNLEQSPARSLFRSMSMIFSRSSSVSNDGSNSTQPSPPMVDVPSPETELISSEANLLGSKEYNRHSDLGHINWDTSPFNSYHPISHRGSSLSEDEDYSNMPSRLSSSLTSALSKSSLDEINAEAPVDIGEYPTLNEIWLLEEFSKSRNIDTSLPSTVAAKTVKDKFDFEIKHSTSFNLGNEDNNEPPLWFEELNDETNSKTFKRVVKQKSFFNLRSKILALRRNKSKRAQSPIDNTKNFELQTLIERVQSLPQLIRNNFKKGSSEDQPEKRYEESKTEEDAPRTSATCNVISNTQDQQAISIPNSASSIGPFGSSISSTQEPIETVIKLTSVAPPDVMAMSHFTPEEAAEAKRIEETFSSLPQIKETPLPARPELFQKKLIACQTLVNFDARMKQQRAIDLKRHTLLEIVDYISSTRNCINERVLQDVIDMLAANVFRSLPPKTLDRRLELYIDAEDEEHTLEKSWSHLQIVYDVFLRVIVSNEISSKMAKNVIDKPFVMKLLQTLQSEDQRERDYLKTILHRIYGKIMPLRNFIRKAINNVFMHFIYESEIYHGINELLEILGSIINGFAIPLKEEHKIYLAKSLLPLHRTKSVGTYHAALTYCMMQYINKDRTLAALIIKDILRYWPLDNTAHEILFINELEEVLTQTEISELNAVINSLAKRLAQCIASMHFQVAERALYMWNNERIFRLLTINKEIVMERIVPLIENNCYSHWNAAVRTQSQNAIKVLMNNN</sequence>
<dbReference type="InterPro" id="IPR016024">
    <property type="entry name" value="ARM-type_fold"/>
</dbReference>
<dbReference type="PANTHER" id="PTHR10257">
    <property type="entry name" value="SERINE/THREONINE PROTEIN PHOSPHATASE 2A PP2A REGULATORY SUBUNIT B"/>
    <property type="match status" value="1"/>
</dbReference>
<feature type="compositionally biased region" description="Basic and acidic residues" evidence="1">
    <location>
        <begin position="284"/>
        <end position="304"/>
    </location>
</feature>
<comment type="caution">
    <text evidence="2">The sequence shown here is derived from an EMBL/GenBank/DDBJ whole genome shotgun (WGS) entry which is preliminary data.</text>
</comment>
<evidence type="ECO:0000313" key="3">
    <source>
        <dbReference type="Proteomes" id="UP001214638"/>
    </source>
</evidence>
<dbReference type="GeneID" id="94334364"/>
<evidence type="ECO:0000256" key="1">
    <source>
        <dbReference type="SAM" id="MobiDB-lite"/>
    </source>
</evidence>
<dbReference type="Pfam" id="PF01603">
    <property type="entry name" value="B56"/>
    <property type="match status" value="1"/>
</dbReference>
<name>A0AAD9PLG7_9APIC</name>
<feature type="region of interest" description="Disordered" evidence="1">
    <location>
        <begin position="278"/>
        <end position="307"/>
    </location>
</feature>